<dbReference type="PANTHER" id="PTHR42970">
    <property type="entry name" value="PECTATE LYASE C-RELATED"/>
    <property type="match status" value="1"/>
</dbReference>
<comment type="caution">
    <text evidence="4">The sequence shown here is derived from an EMBL/GenBank/DDBJ whole genome shotgun (WGS) entry which is preliminary data.</text>
</comment>
<dbReference type="RefSeq" id="WP_156738663.1">
    <property type="nucleotide sequence ID" value="NZ_CACRYJ010000004.1"/>
</dbReference>
<keyword evidence="1" id="KW-0479">Metal-binding</keyword>
<dbReference type="EC" id="4.2.2.22" evidence="4"/>
<dbReference type="Proteomes" id="UP000419743">
    <property type="component" value="Unassembled WGS sequence"/>
</dbReference>
<dbReference type="Gene3D" id="2.60.40.10">
    <property type="entry name" value="Immunoglobulins"/>
    <property type="match status" value="1"/>
</dbReference>
<evidence type="ECO:0000313" key="5">
    <source>
        <dbReference type="Proteomes" id="UP000419743"/>
    </source>
</evidence>
<reference evidence="4 5" key="1">
    <citation type="submission" date="2019-11" db="EMBL/GenBank/DDBJ databases">
        <authorList>
            <person name="Criscuolo A."/>
        </authorList>
    </citation>
    <scope>NUCLEOTIDE SEQUENCE [LARGE SCALE GENOMIC DNA]</scope>
    <source>
        <strain evidence="4">CIP111667</strain>
    </source>
</reference>
<gene>
    <name evidence="4" type="primary">pelA</name>
    <name evidence="4" type="ORF">HALOF300_00065</name>
</gene>
<dbReference type="InterPro" id="IPR006311">
    <property type="entry name" value="TAT_signal"/>
</dbReference>
<evidence type="ECO:0000313" key="4">
    <source>
        <dbReference type="EMBL" id="VZO34795.1"/>
    </source>
</evidence>
<evidence type="ECO:0000256" key="3">
    <source>
        <dbReference type="SAM" id="MobiDB-lite"/>
    </source>
</evidence>
<dbReference type="Pfam" id="PF17957">
    <property type="entry name" value="Big_7"/>
    <property type="match status" value="1"/>
</dbReference>
<dbReference type="GO" id="GO:0005975">
    <property type="term" value="P:carbohydrate metabolic process"/>
    <property type="evidence" value="ECO:0007669"/>
    <property type="project" value="UniProtKB-ARBA"/>
</dbReference>
<evidence type="ECO:0000256" key="2">
    <source>
        <dbReference type="ARBA" id="ARBA00023180"/>
    </source>
</evidence>
<proteinExistence type="predicted"/>
<dbReference type="GO" id="GO:0046872">
    <property type="term" value="F:metal ion binding"/>
    <property type="evidence" value="ECO:0007669"/>
    <property type="project" value="UniProtKB-KW"/>
</dbReference>
<dbReference type="InterPro" id="IPR013783">
    <property type="entry name" value="Ig-like_fold"/>
</dbReference>
<evidence type="ECO:0000256" key="1">
    <source>
        <dbReference type="ARBA" id="ARBA00022723"/>
    </source>
</evidence>
<dbReference type="InterPro" id="IPR052063">
    <property type="entry name" value="Polysaccharide_Lyase_1"/>
</dbReference>
<sequence>MSARSDQAQDGLNRRHFVLGGAALTGSALIGLRALRAAAATPPPGPRPAMPPQPDAVVGNTVPAFPGCEGAGKFTTGGRGHEVVAVTSLEDSGEGSLREALSAGNRTIVFRVGGTISLESGLTVTGDNTTIAGQSAPGGGIAIIGNEFQIDADNVIVRHLRVRAGDGANPGGIDTFNGRGHRNIVVDHCSIGWGIDECLSLYGNYDVTVSNCIIHEGLAMSAHLKGLHGYGGLWGGQNVTYHHNLLVHQGGRNPRFSFTEDMEMRVDHRNNVVYNHGFTSLYGAEWCEGINVVGNYYKPGPDTLGGVERHIIEPYRGGNWYVTGNAVEGHPDVTDDNTLGISYQIVGQAADPSLTPQTTGVVNVPGGGINLLDSPATISYPLSETLSAEDAYEAVLAGVGANLPYYDAVDARLLNEVRTGTGRLINSQNEVGGYPVLDGGDPPVDSDRDGIPDDWETADGLDPDDPADGPAIGRDGYSNLERYLNSITSAVDDYPSVAVTNPVYDFVASAGRATQSVTVTAEATGVQGATISAVEFYSNEVKIGEALRSPFRVTWDAPVGTWYLSARVVDSRGVKVHSTAVPIHVNLTSGTNPWISKDIGAVPLAGSACQDPTSGDLTITGSGKVRGRTDAFQFLYQEIAAGSDDTVEIMGRIDSVSRPWDGVFAGFIFRESLDENSRYFAGGLQVARDGLKGHVTRIQSHGPGPSLGSHPYEEDEVLDVEPQWIRLVKRGTEFEAHLSPDSLQWTRIGYERIPMRGRIYVGMVIDANQQDNAIANYATATFHNVRLSN</sequence>
<dbReference type="PROSITE" id="PS51318">
    <property type="entry name" value="TAT"/>
    <property type="match status" value="1"/>
</dbReference>
<feature type="region of interest" description="Disordered" evidence="3">
    <location>
        <begin position="429"/>
        <end position="475"/>
    </location>
</feature>
<keyword evidence="5" id="KW-1185">Reference proteome</keyword>
<dbReference type="PANTHER" id="PTHR42970:SF1">
    <property type="entry name" value="PECTATE LYASE C-RELATED"/>
    <property type="match status" value="1"/>
</dbReference>
<dbReference type="GO" id="GO:0016829">
    <property type="term" value="F:lyase activity"/>
    <property type="evidence" value="ECO:0007669"/>
    <property type="project" value="UniProtKB-KW"/>
</dbReference>
<dbReference type="InterPro" id="IPR012334">
    <property type="entry name" value="Pectin_lyas_fold"/>
</dbReference>
<dbReference type="InterPro" id="IPR011050">
    <property type="entry name" value="Pectin_lyase_fold/virulence"/>
</dbReference>
<feature type="compositionally biased region" description="Acidic residues" evidence="3">
    <location>
        <begin position="452"/>
        <end position="467"/>
    </location>
</feature>
<protein>
    <submittedName>
        <fullName evidence="4">Pectate trisaccharide-lyase</fullName>
        <ecNumber evidence="4">4.2.2.22</ecNumber>
    </submittedName>
</protein>
<dbReference type="Gene3D" id="2.160.20.10">
    <property type="entry name" value="Single-stranded right-handed beta-helix, Pectin lyase-like"/>
    <property type="match status" value="1"/>
</dbReference>
<keyword evidence="2" id="KW-0325">Glycoprotein</keyword>
<keyword evidence="4" id="KW-0456">Lyase</keyword>
<dbReference type="EMBL" id="CACRYJ010000004">
    <property type="protein sequence ID" value="VZO34795.1"/>
    <property type="molecule type" value="Genomic_DNA"/>
</dbReference>
<name>A0A7M4DD76_9MICO</name>
<dbReference type="AlphaFoldDB" id="A0A7M4DD76"/>
<organism evidence="4 5">
    <name type="scientific">Occultella aeris</name>
    <dbReference type="NCBI Taxonomy" id="2761496"/>
    <lineage>
        <taxon>Bacteria</taxon>
        <taxon>Bacillati</taxon>
        <taxon>Actinomycetota</taxon>
        <taxon>Actinomycetes</taxon>
        <taxon>Micrococcales</taxon>
        <taxon>Ruaniaceae</taxon>
        <taxon>Occultella</taxon>
    </lineage>
</organism>
<accession>A0A7M4DD76</accession>
<dbReference type="SUPFAM" id="SSF51126">
    <property type="entry name" value="Pectin lyase-like"/>
    <property type="match status" value="1"/>
</dbReference>